<evidence type="ECO:0000313" key="2">
    <source>
        <dbReference type="EMBL" id="CAK9270351.1"/>
    </source>
</evidence>
<organism evidence="2 3">
    <name type="scientific">Sphagnum jensenii</name>
    <dbReference type="NCBI Taxonomy" id="128206"/>
    <lineage>
        <taxon>Eukaryota</taxon>
        <taxon>Viridiplantae</taxon>
        <taxon>Streptophyta</taxon>
        <taxon>Embryophyta</taxon>
        <taxon>Bryophyta</taxon>
        <taxon>Sphagnophytina</taxon>
        <taxon>Sphagnopsida</taxon>
        <taxon>Sphagnales</taxon>
        <taxon>Sphagnaceae</taxon>
        <taxon>Sphagnum</taxon>
    </lineage>
</organism>
<gene>
    <name evidence="2" type="ORF">CSSPJE1EN1_LOCUS15829</name>
</gene>
<dbReference type="Proteomes" id="UP001497444">
    <property type="component" value="Chromosome 3"/>
</dbReference>
<proteinExistence type="predicted"/>
<feature type="region of interest" description="Disordered" evidence="1">
    <location>
        <begin position="1"/>
        <end position="27"/>
    </location>
</feature>
<evidence type="ECO:0000313" key="3">
    <source>
        <dbReference type="Proteomes" id="UP001497444"/>
    </source>
</evidence>
<feature type="region of interest" description="Disordered" evidence="1">
    <location>
        <begin position="57"/>
        <end position="77"/>
    </location>
</feature>
<keyword evidence="3" id="KW-1185">Reference proteome</keyword>
<name>A0ABP0WU21_9BRYO</name>
<dbReference type="EMBL" id="OZ020098">
    <property type="protein sequence ID" value="CAK9270351.1"/>
    <property type="molecule type" value="Genomic_DNA"/>
</dbReference>
<protein>
    <submittedName>
        <fullName evidence="2">Uncharacterized protein</fullName>
    </submittedName>
</protein>
<evidence type="ECO:0000256" key="1">
    <source>
        <dbReference type="SAM" id="MobiDB-lite"/>
    </source>
</evidence>
<sequence>MMHHSRVEAEVGDRRVNGGGGGVHESRDAAELFGVRSRLATLRISSSSPDDNVVVVASSSNATGGPGLHHNQQQQRLSSYGMEEEFVEYAHKTIKKTSSNDHSYHSISDGEILGTYLRNRLEKKQQQQQHTSYGEEPEEHLHFSVHP</sequence>
<feature type="compositionally biased region" description="Basic and acidic residues" evidence="1">
    <location>
        <begin position="1"/>
        <end position="16"/>
    </location>
</feature>
<feature type="region of interest" description="Disordered" evidence="1">
    <location>
        <begin position="121"/>
        <end position="147"/>
    </location>
</feature>
<reference evidence="2" key="1">
    <citation type="submission" date="2024-02" db="EMBL/GenBank/DDBJ databases">
        <authorList>
            <consortium name="ELIXIR-Norway"/>
            <consortium name="Elixir Norway"/>
        </authorList>
    </citation>
    <scope>NUCLEOTIDE SEQUENCE</scope>
</reference>
<accession>A0ABP0WU21</accession>